<comment type="similarity">
    <text evidence="2 14">In the C-terminal section; belongs to the peptidase M41 family.</text>
</comment>
<keyword evidence="10 14" id="KW-0067">ATP-binding</keyword>
<organism evidence="18 19">
    <name type="scientific">Protofrankia coriariae</name>
    <dbReference type="NCBI Taxonomy" id="1562887"/>
    <lineage>
        <taxon>Bacteria</taxon>
        <taxon>Bacillati</taxon>
        <taxon>Actinomycetota</taxon>
        <taxon>Actinomycetes</taxon>
        <taxon>Frankiales</taxon>
        <taxon>Frankiaceae</taxon>
        <taxon>Protofrankia</taxon>
    </lineage>
</organism>
<gene>
    <name evidence="14" type="primary">ftsH</name>
    <name evidence="18" type="ORF">FrCorBMG51_09075</name>
</gene>
<evidence type="ECO:0000313" key="19">
    <source>
        <dbReference type="Proteomes" id="UP000035425"/>
    </source>
</evidence>
<feature type="active site" evidence="14">
    <location>
        <position position="453"/>
    </location>
</feature>
<feature type="binding site" evidence="14">
    <location>
        <begin position="229"/>
        <end position="236"/>
    </location>
    <ligand>
        <name>ATP</name>
        <dbReference type="ChEBI" id="CHEBI:30616"/>
    </ligand>
</feature>
<evidence type="ECO:0000256" key="6">
    <source>
        <dbReference type="ARBA" id="ARBA00022723"/>
    </source>
</evidence>
<keyword evidence="13 14" id="KW-0472">Membrane</keyword>
<keyword evidence="4 14" id="KW-0645">Protease</keyword>
<comment type="function">
    <text evidence="14">Acts as a processive, ATP-dependent zinc metallopeptidase for both cytoplasmic and membrane proteins. Plays a role in the quality control of integral membrane proteins.</text>
</comment>
<dbReference type="GO" id="GO:0051301">
    <property type="term" value="P:cell division"/>
    <property type="evidence" value="ECO:0007669"/>
    <property type="project" value="UniProtKB-KW"/>
</dbReference>
<dbReference type="Pfam" id="PF00004">
    <property type="entry name" value="AAA"/>
    <property type="match status" value="1"/>
</dbReference>
<evidence type="ECO:0000256" key="14">
    <source>
        <dbReference type="HAMAP-Rule" id="MF_01458"/>
    </source>
</evidence>
<keyword evidence="3 14" id="KW-1003">Cell membrane</keyword>
<dbReference type="NCBIfam" id="TIGR01241">
    <property type="entry name" value="FtsH_fam"/>
    <property type="match status" value="1"/>
</dbReference>
<dbReference type="EMBL" id="JWIO01000011">
    <property type="protein sequence ID" value="KLL11803.1"/>
    <property type="molecule type" value="Genomic_DNA"/>
</dbReference>
<evidence type="ECO:0000256" key="12">
    <source>
        <dbReference type="ARBA" id="ARBA00023049"/>
    </source>
</evidence>
<dbReference type="CDD" id="cd19501">
    <property type="entry name" value="RecA-like_FtsH"/>
    <property type="match status" value="1"/>
</dbReference>
<feature type="binding site" evidence="14">
    <location>
        <position position="528"/>
    </location>
    <ligand>
        <name>Zn(2+)</name>
        <dbReference type="ChEBI" id="CHEBI:29105"/>
        <note>catalytic</note>
    </ligand>
</feature>
<dbReference type="InterPro" id="IPR000642">
    <property type="entry name" value="Peptidase_M41"/>
</dbReference>
<dbReference type="SUPFAM" id="SSF52540">
    <property type="entry name" value="P-loop containing nucleoside triphosphate hydrolases"/>
    <property type="match status" value="1"/>
</dbReference>
<dbReference type="EC" id="3.4.24.-" evidence="14"/>
<evidence type="ECO:0000313" key="18">
    <source>
        <dbReference type="EMBL" id="KLL11803.1"/>
    </source>
</evidence>
<dbReference type="Pfam" id="PF17862">
    <property type="entry name" value="AAA_lid_3"/>
    <property type="match status" value="1"/>
</dbReference>
<dbReference type="InterPro" id="IPR027417">
    <property type="entry name" value="P-loop_NTPase"/>
</dbReference>
<protein>
    <recommendedName>
        <fullName evidence="14">ATP-dependent zinc metalloprotease FtsH</fullName>
        <ecNumber evidence="14">3.4.24.-</ecNumber>
    </recommendedName>
</protein>
<evidence type="ECO:0000256" key="3">
    <source>
        <dbReference type="ARBA" id="ARBA00022475"/>
    </source>
</evidence>
<dbReference type="Gene3D" id="1.10.8.60">
    <property type="match status" value="1"/>
</dbReference>
<dbReference type="PANTHER" id="PTHR23076:SF97">
    <property type="entry name" value="ATP-DEPENDENT ZINC METALLOPROTEASE YME1L1"/>
    <property type="match status" value="1"/>
</dbReference>
<evidence type="ECO:0000256" key="5">
    <source>
        <dbReference type="ARBA" id="ARBA00022692"/>
    </source>
</evidence>
<keyword evidence="6 14" id="KW-0479">Metal-binding</keyword>
<comment type="similarity">
    <text evidence="14">In the central section; belongs to the AAA ATPase family.</text>
</comment>
<sequence>MIATAGLHQGARWHPSTSARSGPPRETPPKPAPTPPPKWRRWLLPIGFVITAALLFAPSLFPKQTTSYSFTQFTQQVDAGTVQAVTINDKGGVTGTLKDGASFTSQLPTALDTQGVLERMEAKGVEVKATRTGTSFLSVLLSFLPLLLLVGFFLWTGRQAQRSLAGGLGGIGRSRTKIIDAERPTTRFADVAGYEGAKQEVREIIDFLRDPERYRQAGAKGPGGVLMVGPPGTGKTLLARAVAGEAEVPFLSVSGSGFVEMFVGVGASRVRDLFGEARKRAPSIIFIDEIDAIGGRRGSGLLGGSHDEREQTLNQLLAEMDGFDPAEGVVVLAATNRPETLDPALLRPGRFDRQVTVPLPTQGERTAILAVHGRGKHLAPDVDLSVVARGTPGFSGADLANLVNEAAINAVRGRRNIITSDDLDAARERIILGRRDATNVLLPEEKQSVAVHESGHALVAALSPHADPVSKITILPAGMALGATQQLPEDERHLYTEGYLYDSLAVRLGGRAAELVVFGQGSTGAANDLAGATALATRMVREFGLSPALGPVGYASGNPQYLGTEEIVSRPYSEETQRVIDAEVARLVREAEEQAVSLLRAHRGALDALTGILLERETVDGSVLDDVLREHAPTSAPTAVPDASETPGTTADARGAVAKARGTRPEPAPQRKQ</sequence>
<feature type="compositionally biased region" description="Pro residues" evidence="16">
    <location>
        <begin position="25"/>
        <end position="37"/>
    </location>
</feature>
<keyword evidence="18" id="KW-0132">Cell division</keyword>
<evidence type="ECO:0000256" key="11">
    <source>
        <dbReference type="ARBA" id="ARBA00022989"/>
    </source>
</evidence>
<dbReference type="Proteomes" id="UP000035425">
    <property type="component" value="Unassembled WGS sequence"/>
</dbReference>
<evidence type="ECO:0000256" key="9">
    <source>
        <dbReference type="ARBA" id="ARBA00022833"/>
    </source>
</evidence>
<evidence type="ECO:0000256" key="10">
    <source>
        <dbReference type="ARBA" id="ARBA00022840"/>
    </source>
</evidence>
<keyword evidence="5 14" id="KW-0812">Transmembrane</keyword>
<dbReference type="SUPFAM" id="SSF140990">
    <property type="entry name" value="FtsH protease domain-like"/>
    <property type="match status" value="1"/>
</dbReference>
<evidence type="ECO:0000256" key="4">
    <source>
        <dbReference type="ARBA" id="ARBA00022670"/>
    </source>
</evidence>
<evidence type="ECO:0000256" key="7">
    <source>
        <dbReference type="ARBA" id="ARBA00022741"/>
    </source>
</evidence>
<evidence type="ECO:0000256" key="15">
    <source>
        <dbReference type="RuleBase" id="RU003651"/>
    </source>
</evidence>
<dbReference type="Pfam" id="PF01434">
    <property type="entry name" value="Peptidase_M41"/>
    <property type="match status" value="1"/>
</dbReference>
<feature type="domain" description="AAA+ ATPase" evidence="17">
    <location>
        <begin position="221"/>
        <end position="361"/>
    </location>
</feature>
<proteinExistence type="inferred from homology"/>
<dbReference type="Gene3D" id="3.40.50.300">
    <property type="entry name" value="P-loop containing nucleotide triphosphate hydrolases"/>
    <property type="match status" value="1"/>
</dbReference>
<keyword evidence="19" id="KW-1185">Reference proteome</keyword>
<evidence type="ECO:0000256" key="16">
    <source>
        <dbReference type="SAM" id="MobiDB-lite"/>
    </source>
</evidence>
<comment type="cofactor">
    <cofactor evidence="14">
        <name>Zn(2+)</name>
        <dbReference type="ChEBI" id="CHEBI:29105"/>
    </cofactor>
    <text evidence="14">Binds 1 zinc ion per subunit.</text>
</comment>
<dbReference type="InterPro" id="IPR037219">
    <property type="entry name" value="Peptidase_M41-like"/>
</dbReference>
<reference evidence="18 19" key="1">
    <citation type="submission" date="2014-12" db="EMBL/GenBank/DDBJ databases">
        <title>Frankia sp. BMG5.1 draft genome.</title>
        <authorList>
            <person name="Gtari M."/>
            <person name="Ghodhbane-Gtari F."/>
            <person name="Nouioui I."/>
            <person name="Ktari A."/>
            <person name="Hezbri K."/>
            <person name="Mimouni W."/>
            <person name="Sbissi I."/>
            <person name="Ayari A."/>
            <person name="Yamanaka T."/>
            <person name="Normand P."/>
            <person name="Tisa L.S."/>
            <person name="Boudabous A."/>
        </authorList>
    </citation>
    <scope>NUCLEOTIDE SEQUENCE [LARGE SCALE GENOMIC DNA]</scope>
    <source>
        <strain evidence="18 19">BMG5.1</strain>
    </source>
</reference>
<comment type="subcellular location">
    <subcellularLocation>
        <location evidence="14">Cell membrane</location>
        <topology evidence="14">Multi-pass membrane protein</topology>
        <orientation evidence="14">Cytoplasmic side</orientation>
    </subcellularLocation>
    <subcellularLocation>
        <location evidence="1">Membrane</location>
    </subcellularLocation>
</comment>
<dbReference type="InterPro" id="IPR003959">
    <property type="entry name" value="ATPase_AAA_core"/>
</dbReference>
<comment type="similarity">
    <text evidence="15">Belongs to the AAA ATPase family.</text>
</comment>
<keyword evidence="18" id="KW-0131">Cell cycle</keyword>
<evidence type="ECO:0000259" key="17">
    <source>
        <dbReference type="SMART" id="SM00382"/>
    </source>
</evidence>
<dbReference type="RefSeq" id="WP_047222636.1">
    <property type="nucleotide sequence ID" value="NZ_JWIO01000011.1"/>
</dbReference>
<dbReference type="InterPro" id="IPR003593">
    <property type="entry name" value="AAA+_ATPase"/>
</dbReference>
<keyword evidence="9 14" id="KW-0862">Zinc</keyword>
<dbReference type="Gene3D" id="3.30.720.210">
    <property type="match status" value="1"/>
</dbReference>
<feature type="binding site" evidence="14">
    <location>
        <position position="456"/>
    </location>
    <ligand>
        <name>Zn(2+)</name>
        <dbReference type="ChEBI" id="CHEBI:29105"/>
        <note>catalytic</note>
    </ligand>
</feature>
<dbReference type="InterPro" id="IPR003960">
    <property type="entry name" value="ATPase_AAA_CS"/>
</dbReference>
<dbReference type="InterPro" id="IPR011546">
    <property type="entry name" value="Pept_M41_FtsH_extracell"/>
</dbReference>
<keyword evidence="12 14" id="KW-0482">Metalloprotease</keyword>
<evidence type="ECO:0000256" key="13">
    <source>
        <dbReference type="ARBA" id="ARBA00023136"/>
    </source>
</evidence>
<dbReference type="InterPro" id="IPR041569">
    <property type="entry name" value="AAA_lid_3"/>
</dbReference>
<dbReference type="SMART" id="SM00382">
    <property type="entry name" value="AAA"/>
    <property type="match status" value="1"/>
</dbReference>
<feature type="region of interest" description="Disordered" evidence="16">
    <location>
        <begin position="632"/>
        <end position="673"/>
    </location>
</feature>
<evidence type="ECO:0000256" key="2">
    <source>
        <dbReference type="ARBA" id="ARBA00010044"/>
    </source>
</evidence>
<feature type="region of interest" description="Disordered" evidence="16">
    <location>
        <begin position="1"/>
        <end position="38"/>
    </location>
</feature>
<keyword evidence="8 14" id="KW-0378">Hydrolase</keyword>
<dbReference type="InterPro" id="IPR005936">
    <property type="entry name" value="FtsH"/>
</dbReference>
<keyword evidence="11 14" id="KW-1133">Transmembrane helix</keyword>
<name>A0ABR5F553_9ACTN</name>
<comment type="caution">
    <text evidence="18">The sequence shown here is derived from an EMBL/GenBank/DDBJ whole genome shotgun (WGS) entry which is preliminary data.</text>
</comment>
<dbReference type="PROSITE" id="PS00674">
    <property type="entry name" value="AAA"/>
    <property type="match status" value="1"/>
</dbReference>
<dbReference type="HAMAP" id="MF_01458">
    <property type="entry name" value="FtsH"/>
    <property type="match status" value="1"/>
</dbReference>
<evidence type="ECO:0000256" key="8">
    <source>
        <dbReference type="ARBA" id="ARBA00022801"/>
    </source>
</evidence>
<accession>A0ABR5F553</accession>
<comment type="subunit">
    <text evidence="14">Homohexamer.</text>
</comment>
<keyword evidence="7 14" id="KW-0547">Nucleotide-binding</keyword>
<dbReference type="PANTHER" id="PTHR23076">
    <property type="entry name" value="METALLOPROTEASE M41 FTSH"/>
    <property type="match status" value="1"/>
</dbReference>
<feature type="transmembrane region" description="Helical" evidence="14">
    <location>
        <begin position="42"/>
        <end position="61"/>
    </location>
</feature>
<evidence type="ECO:0000256" key="1">
    <source>
        <dbReference type="ARBA" id="ARBA00004370"/>
    </source>
</evidence>
<dbReference type="Gene3D" id="1.20.58.760">
    <property type="entry name" value="Peptidase M41"/>
    <property type="match status" value="1"/>
</dbReference>
<feature type="binding site" evidence="14">
    <location>
        <position position="452"/>
    </location>
    <ligand>
        <name>Zn(2+)</name>
        <dbReference type="ChEBI" id="CHEBI:29105"/>
        <note>catalytic</note>
    </ligand>
</feature>
<feature type="transmembrane region" description="Helical" evidence="14">
    <location>
        <begin position="136"/>
        <end position="155"/>
    </location>
</feature>
<dbReference type="Pfam" id="PF06480">
    <property type="entry name" value="FtsH_ext"/>
    <property type="match status" value="1"/>
</dbReference>